<dbReference type="PROSITE" id="PS50853">
    <property type="entry name" value="FN3"/>
    <property type="match status" value="3"/>
</dbReference>
<dbReference type="SMART" id="SM00060">
    <property type="entry name" value="FN3"/>
    <property type="match status" value="3"/>
</dbReference>
<feature type="region of interest" description="Disordered" evidence="6">
    <location>
        <begin position="134"/>
        <end position="154"/>
    </location>
</feature>
<dbReference type="SUPFAM" id="SSF49265">
    <property type="entry name" value="Fibronectin type III"/>
    <property type="match status" value="3"/>
</dbReference>
<dbReference type="OrthoDB" id="5965404at2759"/>
<evidence type="ECO:0000259" key="7">
    <source>
        <dbReference type="PROSITE" id="PS50853"/>
    </source>
</evidence>
<keyword evidence="3" id="KW-1015">Disulfide bond</keyword>
<name>A0A9W9Z5X6_9CNID</name>
<protein>
    <recommendedName>
        <fullName evidence="7">Fibronectin type-III domain-containing protein</fullName>
    </recommendedName>
</protein>
<dbReference type="EMBL" id="MU826828">
    <property type="protein sequence ID" value="KAJ7374393.1"/>
    <property type="molecule type" value="Genomic_DNA"/>
</dbReference>
<keyword evidence="5" id="KW-0325">Glycoprotein</keyword>
<dbReference type="PANTHER" id="PTHR23036:SF151">
    <property type="entry name" value="FIBRONECTIN TYPE-III DOMAIN-CONTAINING PROTEIN"/>
    <property type="match status" value="1"/>
</dbReference>
<feature type="compositionally biased region" description="Polar residues" evidence="6">
    <location>
        <begin position="144"/>
        <end position="154"/>
    </location>
</feature>
<evidence type="ECO:0000256" key="2">
    <source>
        <dbReference type="ARBA" id="ARBA00022737"/>
    </source>
</evidence>
<dbReference type="GO" id="GO:0004896">
    <property type="term" value="F:cytokine receptor activity"/>
    <property type="evidence" value="ECO:0007669"/>
    <property type="project" value="TreeGrafter"/>
</dbReference>
<accession>A0A9W9Z5X6</accession>
<evidence type="ECO:0000313" key="9">
    <source>
        <dbReference type="Proteomes" id="UP001163046"/>
    </source>
</evidence>
<dbReference type="InterPro" id="IPR003961">
    <property type="entry name" value="FN3_dom"/>
</dbReference>
<dbReference type="InterPro" id="IPR013783">
    <property type="entry name" value="Ig-like_fold"/>
</dbReference>
<keyword evidence="4" id="KW-0675">Receptor</keyword>
<reference evidence="8" key="1">
    <citation type="submission" date="2023-01" db="EMBL/GenBank/DDBJ databases">
        <title>Genome assembly of the deep-sea coral Lophelia pertusa.</title>
        <authorList>
            <person name="Herrera S."/>
            <person name="Cordes E."/>
        </authorList>
    </citation>
    <scope>NUCLEOTIDE SEQUENCE</scope>
    <source>
        <strain evidence="8">USNM1676648</strain>
        <tissue evidence="8">Polyp</tissue>
    </source>
</reference>
<dbReference type="CDD" id="cd00063">
    <property type="entry name" value="FN3"/>
    <property type="match status" value="4"/>
</dbReference>
<evidence type="ECO:0000256" key="1">
    <source>
        <dbReference type="ARBA" id="ARBA00022729"/>
    </source>
</evidence>
<gene>
    <name evidence="8" type="ORF">OS493_007496</name>
</gene>
<feature type="region of interest" description="Disordered" evidence="6">
    <location>
        <begin position="502"/>
        <end position="527"/>
    </location>
</feature>
<dbReference type="FunFam" id="2.60.40.10:FF:000028">
    <property type="entry name" value="Neuronal cell adhesion molecule"/>
    <property type="match status" value="1"/>
</dbReference>
<evidence type="ECO:0000313" key="8">
    <source>
        <dbReference type="EMBL" id="KAJ7374393.1"/>
    </source>
</evidence>
<dbReference type="InterPro" id="IPR036116">
    <property type="entry name" value="FN3_sf"/>
</dbReference>
<evidence type="ECO:0000256" key="5">
    <source>
        <dbReference type="ARBA" id="ARBA00023180"/>
    </source>
</evidence>
<evidence type="ECO:0000256" key="4">
    <source>
        <dbReference type="ARBA" id="ARBA00023170"/>
    </source>
</evidence>
<dbReference type="InterPro" id="IPR050379">
    <property type="entry name" value="Type-I_Cytokine_Rcpt"/>
</dbReference>
<keyword evidence="1" id="KW-0732">Signal</keyword>
<proteinExistence type="predicted"/>
<feature type="domain" description="Fibronectin type-III" evidence="7">
    <location>
        <begin position="373"/>
        <end position="476"/>
    </location>
</feature>
<dbReference type="PANTHER" id="PTHR23036">
    <property type="entry name" value="CYTOKINE RECEPTOR"/>
    <property type="match status" value="1"/>
</dbReference>
<sequence length="527" mass="58971">MTASVPTWRPAHIAAWNTSSISILLSWQPLADPYYLHGILRGYAVTYNRVDGLSPAVQINTCSLDVSLELGGLDEYVEYRFEVRAFTTKGAGPFTFINCLTDQDAPAAPLKISLATTSASTKSGSSGRIASVHHKRKWAEEPANHNQNRGRSTTGVSLERDWLQRKFNIHIPAMVSYPPELVAGVLREYRIVYDELNDRNESVKRHLVKLPIDQLSANLTDLSKYTNYSFELQGISKFFGVRSPPIVVITDQDVPSHPPLNITSTNTSSTSLLITWEHIPKKLVDGILLGYRVFYQQFTDEQQIGARRQRRAIKILNETIEIVLLPNTTFVRIWNLKKFTNYSFRIVGFTIKGDGKFSQTFNVSTDEDIPSKPPVGPYAVNLSGPHSIPVSWEPVPEGFVHGILLGYRILYRVLSIAGDDVKRLTLNTTTTETPLNTTLTRLLNYAVYDIRVLAFTVKGDGAASQNIIAGMFTDYKIITLGVQLRRRRNVIFSRDPVNLLLRAHRPPPGGDQPLTEEPVGSGYETED</sequence>
<dbReference type="GO" id="GO:0043235">
    <property type="term" value="C:receptor complex"/>
    <property type="evidence" value="ECO:0007669"/>
    <property type="project" value="TreeGrafter"/>
</dbReference>
<organism evidence="8 9">
    <name type="scientific">Desmophyllum pertusum</name>
    <dbReference type="NCBI Taxonomy" id="174260"/>
    <lineage>
        <taxon>Eukaryota</taxon>
        <taxon>Metazoa</taxon>
        <taxon>Cnidaria</taxon>
        <taxon>Anthozoa</taxon>
        <taxon>Hexacorallia</taxon>
        <taxon>Scleractinia</taxon>
        <taxon>Caryophylliina</taxon>
        <taxon>Caryophylliidae</taxon>
        <taxon>Desmophyllum</taxon>
    </lineage>
</organism>
<keyword evidence="9" id="KW-1185">Reference proteome</keyword>
<dbReference type="Gene3D" id="2.60.40.10">
    <property type="entry name" value="Immunoglobulins"/>
    <property type="match status" value="4"/>
</dbReference>
<comment type="caution">
    <text evidence="8">The sequence shown here is derived from an EMBL/GenBank/DDBJ whole genome shotgun (WGS) entry which is preliminary data.</text>
</comment>
<dbReference type="AlphaFoldDB" id="A0A9W9Z5X6"/>
<dbReference type="Proteomes" id="UP001163046">
    <property type="component" value="Unassembled WGS sequence"/>
</dbReference>
<feature type="domain" description="Fibronectin type-III" evidence="7">
    <location>
        <begin position="258"/>
        <end position="368"/>
    </location>
</feature>
<evidence type="ECO:0000256" key="6">
    <source>
        <dbReference type="SAM" id="MobiDB-lite"/>
    </source>
</evidence>
<feature type="domain" description="Fibronectin type-III" evidence="7">
    <location>
        <begin position="9"/>
        <end position="105"/>
    </location>
</feature>
<dbReference type="GO" id="GO:0019955">
    <property type="term" value="F:cytokine binding"/>
    <property type="evidence" value="ECO:0007669"/>
    <property type="project" value="TreeGrafter"/>
</dbReference>
<keyword evidence="2" id="KW-0677">Repeat</keyword>
<evidence type="ECO:0000256" key="3">
    <source>
        <dbReference type="ARBA" id="ARBA00023157"/>
    </source>
</evidence>
<dbReference type="GO" id="GO:0009897">
    <property type="term" value="C:external side of plasma membrane"/>
    <property type="evidence" value="ECO:0007669"/>
    <property type="project" value="TreeGrafter"/>
</dbReference>
<dbReference type="Pfam" id="PF00041">
    <property type="entry name" value="fn3"/>
    <property type="match status" value="3"/>
</dbReference>